<evidence type="ECO:0000256" key="3">
    <source>
        <dbReference type="ARBA" id="ARBA00022729"/>
    </source>
</evidence>
<comment type="subcellular location">
    <subcellularLocation>
        <location evidence="1">Periplasm</location>
    </subcellularLocation>
</comment>
<name>A0ABN6KKV9_9LEPT</name>
<gene>
    <name evidence="5" type="ORF">LPTSP3_g34940</name>
</gene>
<reference evidence="5 6" key="1">
    <citation type="submission" date="2021-08" db="EMBL/GenBank/DDBJ databases">
        <title>Complete genome sequence of Leptospira kobayashii strain E30.</title>
        <authorList>
            <person name="Nakao R."/>
            <person name="Nakamura S."/>
            <person name="Masuzawa T."/>
            <person name="Koizumi N."/>
        </authorList>
    </citation>
    <scope>NUCLEOTIDE SEQUENCE [LARGE SCALE GENOMIC DNA]</scope>
    <source>
        <strain evidence="5 6">E30</strain>
    </source>
</reference>
<evidence type="ECO:0000256" key="1">
    <source>
        <dbReference type="ARBA" id="ARBA00004418"/>
    </source>
</evidence>
<organism evidence="5 6">
    <name type="scientific">Leptospira kobayashii</name>
    <dbReference type="NCBI Taxonomy" id="1917830"/>
    <lineage>
        <taxon>Bacteria</taxon>
        <taxon>Pseudomonadati</taxon>
        <taxon>Spirochaetota</taxon>
        <taxon>Spirochaetia</taxon>
        <taxon>Leptospirales</taxon>
        <taxon>Leptospiraceae</taxon>
        <taxon>Leptospira</taxon>
    </lineage>
</organism>
<comment type="similarity">
    <text evidence="2">Belongs to the bacterial solute-binding protein SsuA/TauA family.</text>
</comment>
<accession>A0ABN6KKV9</accession>
<dbReference type="EMBL" id="AP025028">
    <property type="protein sequence ID" value="BDA80564.1"/>
    <property type="molecule type" value="Genomic_DNA"/>
</dbReference>
<feature type="domain" description="SsuA/THI5-like" evidence="4">
    <location>
        <begin position="9"/>
        <end position="212"/>
    </location>
</feature>
<dbReference type="InterPro" id="IPR015168">
    <property type="entry name" value="SsuA/THI5"/>
</dbReference>
<dbReference type="Pfam" id="PF09084">
    <property type="entry name" value="NMT1"/>
    <property type="match status" value="1"/>
</dbReference>
<dbReference type="SUPFAM" id="SSF53850">
    <property type="entry name" value="Periplasmic binding protein-like II"/>
    <property type="match status" value="1"/>
</dbReference>
<evidence type="ECO:0000256" key="2">
    <source>
        <dbReference type="ARBA" id="ARBA00010742"/>
    </source>
</evidence>
<protein>
    <submittedName>
        <fullName evidence="5">ABC transporter permease</fullName>
    </submittedName>
</protein>
<proteinExistence type="inferred from homology"/>
<dbReference type="Gene3D" id="3.40.190.10">
    <property type="entry name" value="Periplasmic binding protein-like II"/>
    <property type="match status" value="2"/>
</dbReference>
<evidence type="ECO:0000313" key="6">
    <source>
        <dbReference type="Proteomes" id="UP000245263"/>
    </source>
</evidence>
<keyword evidence="6" id="KW-1185">Reference proteome</keyword>
<sequence length="325" mass="36458">MGVPPHSGFSPVFIASEKGFFEKQKLDVELVISDNPADLYLEKKIDAICSGLTESILFFSEGHPTQIIYRFNYSLSNDLIVSSPKIKTIPELRGKKIAFNGVNTSSHIFVMQLLNKNGIREGEYSSSNLPFPKVWEELQKGNIQAGHIRGMDMTEIKKQGFNIIARSADVPDLLSDTLSVDSKFLKNHPSSIRKLVSAISEAREFYYKNNEESLSILSQRISKSETEISEELKSVRFLTLKENSQSLLNPDSETAQTFYPGGGGSGFAQGQTGSMMNFASMEKRGALFIAGESIIEFLRERGQLYRIPDLKNIFDDRFVQDRESK</sequence>
<dbReference type="PANTHER" id="PTHR30024:SF47">
    <property type="entry name" value="TAURINE-BINDING PERIPLASMIC PROTEIN"/>
    <property type="match status" value="1"/>
</dbReference>
<evidence type="ECO:0000313" key="5">
    <source>
        <dbReference type="EMBL" id="BDA80564.1"/>
    </source>
</evidence>
<keyword evidence="3" id="KW-0732">Signal</keyword>
<dbReference type="Proteomes" id="UP000245263">
    <property type="component" value="Chromosome 1"/>
</dbReference>
<evidence type="ECO:0000259" key="4">
    <source>
        <dbReference type="Pfam" id="PF09084"/>
    </source>
</evidence>
<dbReference type="PANTHER" id="PTHR30024">
    <property type="entry name" value="ALIPHATIC SULFONATES-BINDING PROTEIN-RELATED"/>
    <property type="match status" value="1"/>
</dbReference>